<dbReference type="GO" id="GO:0005634">
    <property type="term" value="C:nucleus"/>
    <property type="evidence" value="ECO:0007669"/>
    <property type="project" value="TreeGrafter"/>
</dbReference>
<dbReference type="PANTHER" id="PTHR31285">
    <property type="entry name" value="NICOTINAMIDE MONONUCLEOTIDE ADENYLYLTRANSFERASE"/>
    <property type="match status" value="1"/>
</dbReference>
<evidence type="ECO:0000313" key="2">
    <source>
        <dbReference type="Proteomes" id="UP000239560"/>
    </source>
</evidence>
<gene>
    <name evidence="1" type="ORF">AAT19DRAFT_15957</name>
</gene>
<dbReference type="PANTHER" id="PTHR31285:SF0">
    <property type="entry name" value="NICOTINAMIDE MONONUCLEOTIDE ADENYLYLTRANSFERASE"/>
    <property type="match status" value="1"/>
</dbReference>
<dbReference type="GO" id="GO:0000309">
    <property type="term" value="F:nicotinamide-nucleotide adenylyltransferase activity"/>
    <property type="evidence" value="ECO:0007669"/>
    <property type="project" value="TreeGrafter"/>
</dbReference>
<sequence length="289" mass="31886">MPPRPRLPTSSSTPISSLLPTSPSPYTLVWASHGRWPLPPDAEASQSPSAARPLRISVLDSSFNPPTAAHQALASHGSDGFEAHLLALSVGNPDKGTIEQEVTAVRLGMMRQLGMDLQRRSGGKGGLSNVAVVLLQAPTFVRKSEILRKELDRLAQAQAESDEASVRLTFLVGWDTLIRIFAPRYYQPPGPDLGSSMSAFLDRDDSSLACARRGDVGHDEEDAFLASDEVKEWVKRGTVEMFDIEERFRTISSTEVRRAVKEERWDDVRRAVPVEGIIDVIRREGLYQD</sequence>
<evidence type="ECO:0008006" key="3">
    <source>
        <dbReference type="Google" id="ProtNLM"/>
    </source>
</evidence>
<comment type="caution">
    <text evidence="1">The sequence shown here is derived from an EMBL/GenBank/DDBJ whole genome shotgun (WGS) entry which is preliminary data.</text>
</comment>
<reference evidence="1 2" key="1">
    <citation type="journal article" date="2018" name="Elife">
        <title>Functional genomics of lipid metabolism in the oleaginous yeast Rhodosporidium toruloides.</title>
        <authorList>
            <person name="Coradetti S.T."/>
            <person name="Pinel D."/>
            <person name="Geiselman G."/>
            <person name="Ito M."/>
            <person name="Mondo S."/>
            <person name="Reilly M.C."/>
            <person name="Cheng Y.F."/>
            <person name="Bauer S."/>
            <person name="Grigoriev I."/>
            <person name="Gladden J.M."/>
            <person name="Simmons B.A."/>
            <person name="Brem R."/>
            <person name="Arkin A.P."/>
            <person name="Skerker J.M."/>
        </authorList>
    </citation>
    <scope>NUCLEOTIDE SEQUENCE [LARGE SCALE GENOMIC DNA]</scope>
    <source>
        <strain evidence="1 2">NBRC 0880</strain>
    </source>
</reference>
<evidence type="ECO:0000313" key="1">
    <source>
        <dbReference type="EMBL" id="PRQ73204.1"/>
    </source>
</evidence>
<proteinExistence type="predicted"/>
<dbReference type="AlphaFoldDB" id="A0A2T0A5A4"/>
<accession>A0A2T0A5A4</accession>
<dbReference type="OrthoDB" id="5591297at2759"/>
<name>A0A2T0A5A4_RHOTO</name>
<dbReference type="SUPFAM" id="SSF52374">
    <property type="entry name" value="Nucleotidylyl transferase"/>
    <property type="match status" value="1"/>
</dbReference>
<dbReference type="GO" id="GO:0016887">
    <property type="term" value="F:ATP hydrolysis activity"/>
    <property type="evidence" value="ECO:0007669"/>
    <property type="project" value="TreeGrafter"/>
</dbReference>
<dbReference type="InterPro" id="IPR014729">
    <property type="entry name" value="Rossmann-like_a/b/a_fold"/>
</dbReference>
<dbReference type="GO" id="GO:0005737">
    <property type="term" value="C:cytoplasm"/>
    <property type="evidence" value="ECO:0007669"/>
    <property type="project" value="TreeGrafter"/>
</dbReference>
<organism evidence="1 2">
    <name type="scientific">Rhodotorula toruloides</name>
    <name type="common">Yeast</name>
    <name type="synonym">Rhodosporidium toruloides</name>
    <dbReference type="NCBI Taxonomy" id="5286"/>
    <lineage>
        <taxon>Eukaryota</taxon>
        <taxon>Fungi</taxon>
        <taxon>Dikarya</taxon>
        <taxon>Basidiomycota</taxon>
        <taxon>Pucciniomycotina</taxon>
        <taxon>Microbotryomycetes</taxon>
        <taxon>Sporidiobolales</taxon>
        <taxon>Sporidiobolaceae</taxon>
        <taxon>Rhodotorula</taxon>
    </lineage>
</organism>
<dbReference type="EMBL" id="LCTV02000008">
    <property type="protein sequence ID" value="PRQ73204.1"/>
    <property type="molecule type" value="Genomic_DNA"/>
</dbReference>
<dbReference type="Gene3D" id="3.40.50.620">
    <property type="entry name" value="HUPs"/>
    <property type="match status" value="1"/>
</dbReference>
<protein>
    <recommendedName>
        <fullName evidence="3">Nicotinamide-nucleotide adenylyltransferase</fullName>
    </recommendedName>
</protein>
<dbReference type="Proteomes" id="UP000239560">
    <property type="component" value="Unassembled WGS sequence"/>
</dbReference>